<evidence type="ECO:0000313" key="4">
    <source>
        <dbReference type="EMBL" id="KAK2989919.1"/>
    </source>
</evidence>
<dbReference type="EMBL" id="JAVXUO010000685">
    <property type="protein sequence ID" value="KAK2989919.1"/>
    <property type="molecule type" value="Genomic_DNA"/>
</dbReference>
<dbReference type="Proteomes" id="UP001187471">
    <property type="component" value="Unassembled WGS sequence"/>
</dbReference>
<name>A0AA88RQ16_9ASTE</name>
<dbReference type="InterPro" id="IPR044989">
    <property type="entry name" value="TAC1"/>
</dbReference>
<reference evidence="4" key="1">
    <citation type="submission" date="2022-12" db="EMBL/GenBank/DDBJ databases">
        <title>Draft genome assemblies for two species of Escallonia (Escalloniales).</title>
        <authorList>
            <person name="Chanderbali A."/>
            <person name="Dervinis C."/>
            <person name="Anghel I."/>
            <person name="Soltis D."/>
            <person name="Soltis P."/>
            <person name="Zapata F."/>
        </authorList>
    </citation>
    <scope>NUCLEOTIDE SEQUENCE</scope>
    <source>
        <strain evidence="4">UCBG92.1500</strain>
        <tissue evidence="4">Leaf</tissue>
    </source>
</reference>
<protein>
    <recommendedName>
        <fullName evidence="3">Protein TILLER ANGLE CONTROL 1</fullName>
    </recommendedName>
</protein>
<dbReference type="PANTHER" id="PTHR38366">
    <property type="entry name" value="NAD-DEPENDENT PROTEIN DEACETYLASE HST1-LIKE PROTEIN"/>
    <property type="match status" value="1"/>
</dbReference>
<organism evidence="4 5">
    <name type="scientific">Escallonia rubra</name>
    <dbReference type="NCBI Taxonomy" id="112253"/>
    <lineage>
        <taxon>Eukaryota</taxon>
        <taxon>Viridiplantae</taxon>
        <taxon>Streptophyta</taxon>
        <taxon>Embryophyta</taxon>
        <taxon>Tracheophyta</taxon>
        <taxon>Spermatophyta</taxon>
        <taxon>Magnoliopsida</taxon>
        <taxon>eudicotyledons</taxon>
        <taxon>Gunneridae</taxon>
        <taxon>Pentapetalae</taxon>
        <taxon>asterids</taxon>
        <taxon>campanulids</taxon>
        <taxon>Escalloniales</taxon>
        <taxon>Escalloniaceae</taxon>
        <taxon>Escallonia</taxon>
    </lineage>
</organism>
<dbReference type="PANTHER" id="PTHR38366:SF1">
    <property type="entry name" value="PROTEIN TILLER ANGLE CONTROL 1"/>
    <property type="match status" value="1"/>
</dbReference>
<comment type="similarity">
    <text evidence="2">Belongs to the TAC family.</text>
</comment>
<accession>A0AA88RQ16</accession>
<gene>
    <name evidence="4" type="ORF">RJ640_008886</name>
</gene>
<evidence type="ECO:0000256" key="1">
    <source>
        <dbReference type="ARBA" id="ARBA00022604"/>
    </source>
</evidence>
<sequence length="282" mass="32663">MKIFNWVHRRFHNKDDGFGRGVKKAEFVRNESDTLALLEHVDVLNGWREGILTIGTFGIEPLKDFNQRKEYLPFVVLKEHEEEEFYDGEYSIDDVCNEIDEVEERETDPLVVKALSNDFKKDTGDSQCDQIARDNVMVTIDFVPVSRRPHEIGLEDEKRRRNRGERITLADLFSADSEVQTKPDHVKMQMESIKKRDPHAKNGISFAKKLIPRVGEDSRPIHKLQRMMTRMMKRKIHPDLEARIQKKESQIKSGELGFLQDEYGANEPSVSLLQTQDPTVGA</sequence>
<keyword evidence="1" id="KW-0341">Growth regulation</keyword>
<evidence type="ECO:0000313" key="5">
    <source>
        <dbReference type="Proteomes" id="UP001187471"/>
    </source>
</evidence>
<proteinExistence type="inferred from homology"/>
<keyword evidence="5" id="KW-1185">Reference proteome</keyword>
<dbReference type="AlphaFoldDB" id="A0AA88RQ16"/>
<dbReference type="GO" id="GO:0001763">
    <property type="term" value="P:morphogenesis of a branching structure"/>
    <property type="evidence" value="ECO:0007669"/>
    <property type="project" value="InterPro"/>
</dbReference>
<comment type="caution">
    <text evidence="4">The sequence shown here is derived from an EMBL/GenBank/DDBJ whole genome shotgun (WGS) entry which is preliminary data.</text>
</comment>
<evidence type="ECO:0000256" key="3">
    <source>
        <dbReference type="ARBA" id="ARBA00026138"/>
    </source>
</evidence>
<evidence type="ECO:0000256" key="2">
    <source>
        <dbReference type="ARBA" id="ARBA00025796"/>
    </source>
</evidence>